<feature type="region of interest" description="Disordered" evidence="1">
    <location>
        <begin position="1"/>
        <end position="70"/>
    </location>
</feature>
<gene>
    <name evidence="2" type="ORF">ACGLYG10_1964</name>
</gene>
<accession>A0A1M4S0I7</accession>
<proteinExistence type="predicted"/>
<reference evidence="3" key="1">
    <citation type="submission" date="2016-09" db="EMBL/GenBank/DDBJ databases">
        <authorList>
            <person name="Strepis N."/>
        </authorList>
    </citation>
    <scope>NUCLEOTIDE SEQUENCE [LARGE SCALE GENOMIC DNA]</scope>
</reference>
<sequence>MGRRSTPCLSRSLNGARSWRPGRPGFPPATRQAIMASMEPGRGDREDNRRRKHDREGDKASMEPGRGDREDMTALTESHLQMYAPQWSPVVETGKTTQALVEYLGQAEPQWSPVVETGKTRTYDAEEFGQLFEGLNGARSWRPGRLMFRRSSVPAPSSLNGARSWRPGRRAVTLTELVLIHQPQWSPVVETGKTQHRQDRTLRLGRPQWSPVVETGKTGDGLRLHRVSACLNGARSWRPGRRPERSS</sequence>
<dbReference type="AlphaFoldDB" id="A0A1M4S0I7"/>
<evidence type="ECO:0000313" key="3">
    <source>
        <dbReference type="Proteomes" id="UP000184291"/>
    </source>
</evidence>
<dbReference type="EMBL" id="FQTT01000011">
    <property type="protein sequence ID" value="SHE25732.1"/>
    <property type="molecule type" value="Genomic_DNA"/>
</dbReference>
<feature type="compositionally biased region" description="Basic and acidic residues" evidence="1">
    <location>
        <begin position="41"/>
        <end position="70"/>
    </location>
</feature>
<organism evidence="2 3">
    <name type="scientific">Actinomyces glycerinitolerans</name>
    <dbReference type="NCBI Taxonomy" id="1892869"/>
    <lineage>
        <taxon>Bacteria</taxon>
        <taxon>Bacillati</taxon>
        <taxon>Actinomycetota</taxon>
        <taxon>Actinomycetes</taxon>
        <taxon>Actinomycetales</taxon>
        <taxon>Actinomycetaceae</taxon>
        <taxon>Actinomyces</taxon>
    </lineage>
</organism>
<name>A0A1M4S0I7_9ACTO</name>
<evidence type="ECO:0000313" key="2">
    <source>
        <dbReference type="EMBL" id="SHE25732.1"/>
    </source>
</evidence>
<keyword evidence="3" id="KW-1185">Reference proteome</keyword>
<evidence type="ECO:0000256" key="1">
    <source>
        <dbReference type="SAM" id="MobiDB-lite"/>
    </source>
</evidence>
<protein>
    <submittedName>
        <fullName evidence="2">Uncharacterized protein</fullName>
    </submittedName>
</protein>
<dbReference type="Proteomes" id="UP000184291">
    <property type="component" value="Unassembled WGS sequence"/>
</dbReference>